<proteinExistence type="inferred from homology"/>
<dbReference type="InterPro" id="IPR034161">
    <property type="entry name" value="Pepsin-like_plant"/>
</dbReference>
<dbReference type="PRINTS" id="PR00792">
    <property type="entry name" value="PEPSIN"/>
</dbReference>
<dbReference type="InterPro" id="IPR021109">
    <property type="entry name" value="Peptidase_aspartic_dom_sf"/>
</dbReference>
<comment type="caution">
    <text evidence="8">The sequence shown here is derived from an EMBL/GenBank/DDBJ whole genome shotgun (WGS) entry which is preliminary data.</text>
</comment>
<keyword evidence="2" id="KW-0645">Protease</keyword>
<gene>
    <name evidence="8" type="ORF">LVIROSA_LOCUS7847</name>
</gene>
<feature type="domain" description="Peptidase A1" evidence="7">
    <location>
        <begin position="78"/>
        <end position="431"/>
    </location>
</feature>
<dbReference type="PANTHER" id="PTHR13683">
    <property type="entry name" value="ASPARTYL PROTEASES"/>
    <property type="match status" value="1"/>
</dbReference>
<feature type="active site" evidence="6">
    <location>
        <position position="96"/>
    </location>
</feature>
<dbReference type="Gene3D" id="2.40.70.10">
    <property type="entry name" value="Acid Proteases"/>
    <property type="match status" value="2"/>
</dbReference>
<dbReference type="SUPFAM" id="SSF50630">
    <property type="entry name" value="Acid proteases"/>
    <property type="match status" value="1"/>
</dbReference>
<reference evidence="8 9" key="1">
    <citation type="submission" date="2022-01" db="EMBL/GenBank/DDBJ databases">
        <authorList>
            <person name="Xiong W."/>
            <person name="Schranz E."/>
        </authorList>
    </citation>
    <scope>NUCLEOTIDE SEQUENCE [LARGE SCALE GENOMIC DNA]</scope>
</reference>
<evidence type="ECO:0000256" key="4">
    <source>
        <dbReference type="ARBA" id="ARBA00022801"/>
    </source>
</evidence>
<evidence type="ECO:0000256" key="3">
    <source>
        <dbReference type="ARBA" id="ARBA00022750"/>
    </source>
</evidence>
<dbReference type="InterPro" id="IPR032799">
    <property type="entry name" value="TAXi_C"/>
</dbReference>
<dbReference type="AlphaFoldDB" id="A0AAU9MEP2"/>
<dbReference type="FunFam" id="2.40.70.10:FF:000028">
    <property type="entry name" value="Eukaryotic aspartyl protease family protein"/>
    <property type="match status" value="1"/>
</dbReference>
<keyword evidence="4" id="KW-0378">Hydrolase</keyword>
<evidence type="ECO:0000256" key="1">
    <source>
        <dbReference type="ARBA" id="ARBA00007447"/>
    </source>
</evidence>
<organism evidence="8 9">
    <name type="scientific">Lactuca virosa</name>
    <dbReference type="NCBI Taxonomy" id="75947"/>
    <lineage>
        <taxon>Eukaryota</taxon>
        <taxon>Viridiplantae</taxon>
        <taxon>Streptophyta</taxon>
        <taxon>Embryophyta</taxon>
        <taxon>Tracheophyta</taxon>
        <taxon>Spermatophyta</taxon>
        <taxon>Magnoliopsida</taxon>
        <taxon>eudicotyledons</taxon>
        <taxon>Gunneridae</taxon>
        <taxon>Pentapetalae</taxon>
        <taxon>asterids</taxon>
        <taxon>campanulids</taxon>
        <taxon>Asterales</taxon>
        <taxon>Asteraceae</taxon>
        <taxon>Cichorioideae</taxon>
        <taxon>Cichorieae</taxon>
        <taxon>Lactucinae</taxon>
        <taxon>Lactuca</taxon>
    </lineage>
</organism>
<evidence type="ECO:0000256" key="6">
    <source>
        <dbReference type="PIRSR" id="PIRSR601461-1"/>
    </source>
</evidence>
<dbReference type="EMBL" id="CAKMRJ010001013">
    <property type="protein sequence ID" value="CAH1420375.1"/>
    <property type="molecule type" value="Genomic_DNA"/>
</dbReference>
<protein>
    <recommendedName>
        <fullName evidence="7">Peptidase A1 domain-containing protein</fullName>
    </recommendedName>
</protein>
<accession>A0AAU9MEP2</accession>
<sequence length="542" mass="59450">MDLNKRGFVVLVIGFVVLLELCLLASANVVFQVQHKFAGNKRSLTQFKAHDSDRHRRILSAVDLPIGGDGSPTSAALYFTKIQIGTPPKDYHVQVDTGSDLLWVNCAGCQKCPKKSDLGISLALYNPQASSTAKKINCDQEICVTTLSGPNDDCRVGMYCSYQVTYGDGSSTMGYFVRDTIQLDRASGDLQTTFMNGSIAFGCGSQQSGELGSSEQALDGILGFGQANSSMLSQLASAKKVKKVFSHCLDGSKGGGIFAIGEVVQPKVQTTPMIPEAHYNVELKAVEVGGDVLQLPTDIFDVGAKRGTIIDSGTTLAYLPDLVYKQVLQKIDAALPDIKSHIVDQQFTCYKYPGNVDKGFPDVIFHFENSLSLKVYPNQYLFEVEDQDWCVGFQDSDLQSKDGKEITLLGDLVLTDKLVTYDLEKKTIGWIEYNCSSSINVKDEESGKVYLVGAHNLSHSEKKWLLEIDGGIRKNDRKLLEGRKEMNTEGKMVVVAGSSSPLNSADGPVCDRSEACFSRPWRRFGSYWVGLPLKWKEDERLG</sequence>
<evidence type="ECO:0000256" key="2">
    <source>
        <dbReference type="ARBA" id="ARBA00022670"/>
    </source>
</evidence>
<evidence type="ECO:0000259" key="7">
    <source>
        <dbReference type="PROSITE" id="PS51767"/>
    </source>
</evidence>
<keyword evidence="3" id="KW-0064">Aspartyl protease</keyword>
<dbReference type="PROSITE" id="PS51767">
    <property type="entry name" value="PEPTIDASE_A1"/>
    <property type="match status" value="1"/>
</dbReference>
<dbReference type="Pfam" id="PF14543">
    <property type="entry name" value="TAXi_N"/>
    <property type="match status" value="1"/>
</dbReference>
<name>A0AAU9MEP2_9ASTR</name>
<evidence type="ECO:0000313" key="9">
    <source>
        <dbReference type="Proteomes" id="UP001157418"/>
    </source>
</evidence>
<dbReference type="CDD" id="cd05476">
    <property type="entry name" value="pepsin_A_like_plant"/>
    <property type="match status" value="1"/>
</dbReference>
<comment type="similarity">
    <text evidence="1">Belongs to the peptidase A1 family.</text>
</comment>
<dbReference type="InterPro" id="IPR001461">
    <property type="entry name" value="Aspartic_peptidase_A1"/>
</dbReference>
<feature type="active site" evidence="6">
    <location>
        <position position="311"/>
    </location>
</feature>
<dbReference type="Proteomes" id="UP001157418">
    <property type="component" value="Unassembled WGS sequence"/>
</dbReference>
<dbReference type="GO" id="GO:0006508">
    <property type="term" value="P:proteolysis"/>
    <property type="evidence" value="ECO:0007669"/>
    <property type="project" value="UniProtKB-KW"/>
</dbReference>
<dbReference type="InterPro" id="IPR032861">
    <property type="entry name" value="TAXi_N"/>
</dbReference>
<dbReference type="GO" id="GO:0004190">
    <property type="term" value="F:aspartic-type endopeptidase activity"/>
    <property type="evidence" value="ECO:0007669"/>
    <property type="project" value="UniProtKB-KW"/>
</dbReference>
<dbReference type="Pfam" id="PF14541">
    <property type="entry name" value="TAXi_C"/>
    <property type="match status" value="1"/>
</dbReference>
<keyword evidence="9" id="KW-1185">Reference proteome</keyword>
<evidence type="ECO:0000313" key="8">
    <source>
        <dbReference type="EMBL" id="CAH1420375.1"/>
    </source>
</evidence>
<dbReference type="PANTHER" id="PTHR13683:SF768">
    <property type="entry name" value="EUKARYOTIC ASPARTYL PROTEASE FAMILY PROTEIN"/>
    <property type="match status" value="1"/>
</dbReference>
<keyword evidence="5" id="KW-0325">Glycoprotein</keyword>
<dbReference type="InterPro" id="IPR033121">
    <property type="entry name" value="PEPTIDASE_A1"/>
</dbReference>
<evidence type="ECO:0000256" key="5">
    <source>
        <dbReference type="ARBA" id="ARBA00023180"/>
    </source>
</evidence>